<organism evidence="1 2">
    <name type="scientific">Henriciella pelagia</name>
    <dbReference type="NCBI Taxonomy" id="1977912"/>
    <lineage>
        <taxon>Bacteria</taxon>
        <taxon>Pseudomonadati</taxon>
        <taxon>Pseudomonadota</taxon>
        <taxon>Alphaproteobacteria</taxon>
        <taxon>Hyphomonadales</taxon>
        <taxon>Hyphomonadaceae</taxon>
        <taxon>Henriciella</taxon>
    </lineage>
</organism>
<name>A0ABQ1JY65_9PROT</name>
<dbReference type="EMBL" id="BMKF01000003">
    <property type="protein sequence ID" value="GGB81034.1"/>
    <property type="molecule type" value="Genomic_DNA"/>
</dbReference>
<protein>
    <submittedName>
        <fullName evidence="1">Uncharacterized protein</fullName>
    </submittedName>
</protein>
<comment type="caution">
    <text evidence="1">The sequence shown here is derived from an EMBL/GenBank/DDBJ whole genome shotgun (WGS) entry which is preliminary data.</text>
</comment>
<evidence type="ECO:0000313" key="1">
    <source>
        <dbReference type="EMBL" id="GGB81034.1"/>
    </source>
</evidence>
<dbReference type="RefSeq" id="WP_143434635.1">
    <property type="nucleotide sequence ID" value="NZ_BMKF01000003.1"/>
</dbReference>
<keyword evidence="2" id="KW-1185">Reference proteome</keyword>
<accession>A0ABQ1JY65</accession>
<reference evidence="2" key="1">
    <citation type="journal article" date="2019" name="Int. J. Syst. Evol. Microbiol.">
        <title>The Global Catalogue of Microorganisms (GCM) 10K type strain sequencing project: providing services to taxonomists for standard genome sequencing and annotation.</title>
        <authorList>
            <consortium name="The Broad Institute Genomics Platform"/>
            <consortium name="The Broad Institute Genome Sequencing Center for Infectious Disease"/>
            <person name="Wu L."/>
            <person name="Ma J."/>
        </authorList>
    </citation>
    <scope>NUCLEOTIDE SEQUENCE [LARGE SCALE GENOMIC DNA]</scope>
    <source>
        <strain evidence="2">CGMCC 1.15928</strain>
    </source>
</reference>
<dbReference type="Proteomes" id="UP000628854">
    <property type="component" value="Unassembled WGS sequence"/>
</dbReference>
<sequence length="92" mass="10442">MNPVFEQMRNTSKAFRGDQGTLQSVVFALDALRMNSDLPIEKLDDFYFMLEEINAVCLDQKRQLSTSETEEIFSILKEVEALMKASDDGLAC</sequence>
<gene>
    <name evidence="1" type="ORF">GCM10011503_32270</name>
</gene>
<proteinExistence type="predicted"/>
<evidence type="ECO:0000313" key="2">
    <source>
        <dbReference type="Proteomes" id="UP000628854"/>
    </source>
</evidence>